<feature type="chain" id="PRO_5040174527" evidence="1">
    <location>
        <begin position="20"/>
        <end position="63"/>
    </location>
</feature>
<reference evidence="2" key="2">
    <citation type="journal article" date="2020" name="Nat. Commun.">
        <title>Large-scale genome sequencing of mycorrhizal fungi provides insights into the early evolution of symbiotic traits.</title>
        <authorList>
            <person name="Miyauchi S."/>
            <person name="Kiss E."/>
            <person name="Kuo A."/>
            <person name="Drula E."/>
            <person name="Kohler A."/>
            <person name="Sanchez-Garcia M."/>
            <person name="Morin E."/>
            <person name="Andreopoulos B."/>
            <person name="Barry K.W."/>
            <person name="Bonito G."/>
            <person name="Buee M."/>
            <person name="Carver A."/>
            <person name="Chen C."/>
            <person name="Cichocki N."/>
            <person name="Clum A."/>
            <person name="Culley D."/>
            <person name="Crous P.W."/>
            <person name="Fauchery L."/>
            <person name="Girlanda M."/>
            <person name="Hayes R.D."/>
            <person name="Keri Z."/>
            <person name="LaButti K."/>
            <person name="Lipzen A."/>
            <person name="Lombard V."/>
            <person name="Magnuson J."/>
            <person name="Maillard F."/>
            <person name="Murat C."/>
            <person name="Nolan M."/>
            <person name="Ohm R.A."/>
            <person name="Pangilinan J."/>
            <person name="Pereira M.F."/>
            <person name="Perotto S."/>
            <person name="Peter M."/>
            <person name="Pfister S."/>
            <person name="Riley R."/>
            <person name="Sitrit Y."/>
            <person name="Stielow J.B."/>
            <person name="Szollosi G."/>
            <person name="Zifcakova L."/>
            <person name="Stursova M."/>
            <person name="Spatafora J.W."/>
            <person name="Tedersoo L."/>
            <person name="Vaario L.M."/>
            <person name="Yamada A."/>
            <person name="Yan M."/>
            <person name="Wang P."/>
            <person name="Xu J."/>
            <person name="Bruns T."/>
            <person name="Baldrian P."/>
            <person name="Vilgalys R."/>
            <person name="Dunand C."/>
            <person name="Henrissat B."/>
            <person name="Grigoriev I.V."/>
            <person name="Hibbett D."/>
            <person name="Nagy L.G."/>
            <person name="Martin F.M."/>
        </authorList>
    </citation>
    <scope>NUCLEOTIDE SEQUENCE</scope>
    <source>
        <strain evidence="2">Prilba</strain>
    </source>
</reference>
<comment type="caution">
    <text evidence="2">The sequence shown here is derived from an EMBL/GenBank/DDBJ whole genome shotgun (WGS) entry which is preliminary data.</text>
</comment>
<accession>A0A9P5MQW4</accession>
<evidence type="ECO:0000313" key="2">
    <source>
        <dbReference type="EMBL" id="KAF8471576.1"/>
    </source>
</evidence>
<sequence length="63" mass="6615">MRLSSYIPFFFLFGTLVLAAPAEPASNLKSRVASVDETDAQGGGGGGGVWWKRAFGDVGQPLL</sequence>
<dbReference type="OrthoDB" id="10368425at2759"/>
<reference evidence="2" key="1">
    <citation type="submission" date="2019-10" db="EMBL/GenBank/DDBJ databases">
        <authorList>
            <consortium name="DOE Joint Genome Institute"/>
            <person name="Kuo A."/>
            <person name="Miyauchi S."/>
            <person name="Kiss E."/>
            <person name="Drula E."/>
            <person name="Kohler A."/>
            <person name="Sanchez-Garcia M."/>
            <person name="Andreopoulos B."/>
            <person name="Barry K.W."/>
            <person name="Bonito G."/>
            <person name="Buee M."/>
            <person name="Carver A."/>
            <person name="Chen C."/>
            <person name="Cichocki N."/>
            <person name="Clum A."/>
            <person name="Culley D."/>
            <person name="Crous P.W."/>
            <person name="Fauchery L."/>
            <person name="Girlanda M."/>
            <person name="Hayes R."/>
            <person name="Keri Z."/>
            <person name="LaButti K."/>
            <person name="Lipzen A."/>
            <person name="Lombard V."/>
            <person name="Magnuson J."/>
            <person name="Maillard F."/>
            <person name="Morin E."/>
            <person name="Murat C."/>
            <person name="Nolan M."/>
            <person name="Ohm R."/>
            <person name="Pangilinan J."/>
            <person name="Pereira M."/>
            <person name="Perotto S."/>
            <person name="Peter M."/>
            <person name="Riley R."/>
            <person name="Sitrit Y."/>
            <person name="Stielow B."/>
            <person name="Szollosi G."/>
            <person name="Zifcakova L."/>
            <person name="Stursova M."/>
            <person name="Spatafora J.W."/>
            <person name="Tedersoo L."/>
            <person name="Vaario L.-M."/>
            <person name="Yamada A."/>
            <person name="Yan M."/>
            <person name="Wang P."/>
            <person name="Xu J."/>
            <person name="Bruns T."/>
            <person name="Baldrian P."/>
            <person name="Vilgalys R."/>
            <person name="Henrissat B."/>
            <person name="Grigoriev I.V."/>
            <person name="Hibbett D."/>
            <person name="Nagy L.G."/>
            <person name="Martin F.M."/>
        </authorList>
    </citation>
    <scope>NUCLEOTIDE SEQUENCE</scope>
    <source>
        <strain evidence="2">Prilba</strain>
    </source>
</reference>
<organism evidence="2 3">
    <name type="scientific">Russula ochroleuca</name>
    <dbReference type="NCBI Taxonomy" id="152965"/>
    <lineage>
        <taxon>Eukaryota</taxon>
        <taxon>Fungi</taxon>
        <taxon>Dikarya</taxon>
        <taxon>Basidiomycota</taxon>
        <taxon>Agaricomycotina</taxon>
        <taxon>Agaricomycetes</taxon>
        <taxon>Russulales</taxon>
        <taxon>Russulaceae</taxon>
        <taxon>Russula</taxon>
    </lineage>
</organism>
<gene>
    <name evidence="2" type="ORF">DFH94DRAFT_696436</name>
</gene>
<dbReference type="EMBL" id="WHVB01000022">
    <property type="protein sequence ID" value="KAF8471576.1"/>
    <property type="molecule type" value="Genomic_DNA"/>
</dbReference>
<feature type="signal peptide" evidence="1">
    <location>
        <begin position="1"/>
        <end position="19"/>
    </location>
</feature>
<dbReference type="Proteomes" id="UP000759537">
    <property type="component" value="Unassembled WGS sequence"/>
</dbReference>
<keyword evidence="3" id="KW-1185">Reference proteome</keyword>
<name>A0A9P5MQW4_9AGAM</name>
<keyword evidence="1" id="KW-0732">Signal</keyword>
<dbReference type="AlphaFoldDB" id="A0A9P5MQW4"/>
<proteinExistence type="predicted"/>
<protein>
    <submittedName>
        <fullName evidence="2">Uncharacterized protein</fullName>
    </submittedName>
</protein>
<evidence type="ECO:0000313" key="3">
    <source>
        <dbReference type="Proteomes" id="UP000759537"/>
    </source>
</evidence>
<evidence type="ECO:0000256" key="1">
    <source>
        <dbReference type="SAM" id="SignalP"/>
    </source>
</evidence>